<evidence type="ECO:0000313" key="3">
    <source>
        <dbReference type="Proteomes" id="UP000240009"/>
    </source>
</evidence>
<dbReference type="GO" id="GO:0016887">
    <property type="term" value="F:ATP hydrolysis activity"/>
    <property type="evidence" value="ECO:0007669"/>
    <property type="project" value="InterPro"/>
</dbReference>
<dbReference type="InterPro" id="IPR027417">
    <property type="entry name" value="P-loop_NTPase"/>
</dbReference>
<name>A0A2S8FCZ9_9BACT</name>
<dbReference type="RefSeq" id="WP_105354918.1">
    <property type="nucleotide sequence ID" value="NZ_PUIA01000040.1"/>
</dbReference>
<dbReference type="InterPro" id="IPR011703">
    <property type="entry name" value="ATPase_AAA-3"/>
</dbReference>
<dbReference type="InterPro" id="IPR041628">
    <property type="entry name" value="ChlI/MoxR_AAA_lid"/>
</dbReference>
<feature type="domain" description="AAA+ ATPase" evidence="1">
    <location>
        <begin position="49"/>
        <end position="190"/>
    </location>
</feature>
<accession>A0A2S8FCZ9</accession>
<proteinExistence type="predicted"/>
<dbReference type="Pfam" id="PF17863">
    <property type="entry name" value="AAA_lid_2"/>
    <property type="match status" value="1"/>
</dbReference>
<dbReference type="InterPro" id="IPR050764">
    <property type="entry name" value="CbbQ/NirQ/NorQ/GpvN"/>
</dbReference>
<gene>
    <name evidence="2" type="ORF">C5Y96_15090</name>
</gene>
<dbReference type="PIRSF" id="PIRSF002849">
    <property type="entry name" value="AAA_ATPase_chaperone_MoxR_prd"/>
    <property type="match status" value="1"/>
</dbReference>
<dbReference type="InterPro" id="IPR003593">
    <property type="entry name" value="AAA+_ATPase"/>
</dbReference>
<evidence type="ECO:0000313" key="2">
    <source>
        <dbReference type="EMBL" id="PQO30036.1"/>
    </source>
</evidence>
<dbReference type="AlphaFoldDB" id="A0A2S8FCZ9"/>
<dbReference type="Gene3D" id="3.40.50.300">
    <property type="entry name" value="P-loop containing nucleotide triphosphate hydrolases"/>
    <property type="match status" value="1"/>
</dbReference>
<dbReference type="Gene3D" id="1.10.8.80">
    <property type="entry name" value="Magnesium chelatase subunit I, C-Terminal domain"/>
    <property type="match status" value="1"/>
</dbReference>
<comment type="caution">
    <text evidence="2">The sequence shown here is derived from an EMBL/GenBank/DDBJ whole genome shotgun (WGS) entry which is preliminary data.</text>
</comment>
<protein>
    <submittedName>
        <fullName evidence="2">Magnesium chelatase</fullName>
    </submittedName>
</protein>
<dbReference type="EMBL" id="PUIA01000040">
    <property type="protein sequence ID" value="PQO30036.1"/>
    <property type="molecule type" value="Genomic_DNA"/>
</dbReference>
<sequence>MTSTNDLNCPTISTEFDSEAILGRLRDHLNEHLRGKAEIVQLVLACLLARGNLLIEDLPGLGKTTLAKALSEAIGGRFSRIQCTPDLLPGDVTGFNIFNQQTSQFEFHEGPVFADVVLADEINRATPRTQSALLEAMAEHQVTIDNHTYRLSDTFFVIATQNPEELHGTFPLPEAQLDRFSMKISIGAPDRQSLMQLMKSRRGVLEGFHASEEPILNRPQLLTLQQQTAEVETGEMLLEYVADLAEAFSANSKFTGHVSPRGIMQWLRCSQAWAYLQGRQFVTADDVQHVAVPVISARSTGGSVQSRQLINDLIAEVNVPF</sequence>
<reference evidence="2 3" key="1">
    <citation type="submission" date="2018-02" db="EMBL/GenBank/DDBJ databases">
        <title>Comparative genomes isolates from brazilian mangrove.</title>
        <authorList>
            <person name="Araujo J.E."/>
            <person name="Taketani R.G."/>
            <person name="Silva M.C.P."/>
            <person name="Loureco M.V."/>
            <person name="Andreote F.D."/>
        </authorList>
    </citation>
    <scope>NUCLEOTIDE SEQUENCE [LARGE SCALE GENOMIC DNA]</scope>
    <source>
        <strain evidence="2 3">HEX-2 MGV</strain>
    </source>
</reference>
<evidence type="ECO:0000259" key="1">
    <source>
        <dbReference type="SMART" id="SM00382"/>
    </source>
</evidence>
<dbReference type="Pfam" id="PF07726">
    <property type="entry name" value="AAA_3"/>
    <property type="match status" value="1"/>
</dbReference>
<dbReference type="SMART" id="SM00382">
    <property type="entry name" value="AAA"/>
    <property type="match status" value="1"/>
</dbReference>
<dbReference type="SUPFAM" id="SSF52540">
    <property type="entry name" value="P-loop containing nucleoside triphosphate hydrolases"/>
    <property type="match status" value="1"/>
</dbReference>
<organism evidence="2 3">
    <name type="scientific">Blastopirellula marina</name>
    <dbReference type="NCBI Taxonomy" id="124"/>
    <lineage>
        <taxon>Bacteria</taxon>
        <taxon>Pseudomonadati</taxon>
        <taxon>Planctomycetota</taxon>
        <taxon>Planctomycetia</taxon>
        <taxon>Pirellulales</taxon>
        <taxon>Pirellulaceae</taxon>
        <taxon>Blastopirellula</taxon>
    </lineage>
</organism>
<dbReference type="GO" id="GO:0005524">
    <property type="term" value="F:ATP binding"/>
    <property type="evidence" value="ECO:0007669"/>
    <property type="project" value="InterPro"/>
</dbReference>
<dbReference type="PANTHER" id="PTHR42759:SF5">
    <property type="entry name" value="METHANOL DEHYDROGENASE REGULATOR"/>
    <property type="match status" value="1"/>
</dbReference>
<dbReference type="Proteomes" id="UP000240009">
    <property type="component" value="Unassembled WGS sequence"/>
</dbReference>
<dbReference type="OrthoDB" id="9808397at2"/>
<dbReference type="CDD" id="cd00009">
    <property type="entry name" value="AAA"/>
    <property type="match status" value="1"/>
</dbReference>
<dbReference type="PANTHER" id="PTHR42759">
    <property type="entry name" value="MOXR FAMILY PROTEIN"/>
    <property type="match status" value="1"/>
</dbReference>